<comment type="caution">
    <text evidence="1">The sequence shown here is derived from an EMBL/GenBank/DDBJ whole genome shotgun (WGS) entry which is preliminary data.</text>
</comment>
<dbReference type="Proteomes" id="UP001596266">
    <property type="component" value="Unassembled WGS sequence"/>
</dbReference>
<proteinExistence type="predicted"/>
<keyword evidence="2" id="KW-1185">Reference proteome</keyword>
<dbReference type="InterPro" id="IPR007423">
    <property type="entry name" value="Sel_put"/>
</dbReference>
<reference evidence="2" key="1">
    <citation type="journal article" date="2019" name="Int. J. Syst. Evol. Microbiol.">
        <title>The Global Catalogue of Microorganisms (GCM) 10K type strain sequencing project: providing services to taxonomists for standard genome sequencing and annotation.</title>
        <authorList>
            <consortium name="The Broad Institute Genomics Platform"/>
            <consortium name="The Broad Institute Genome Sequencing Center for Infectious Disease"/>
            <person name="Wu L."/>
            <person name="Ma J."/>
        </authorList>
    </citation>
    <scope>NUCLEOTIDE SEQUENCE [LARGE SCALE GENOMIC DNA]</scope>
    <source>
        <strain evidence="2">CGMCC 1.15277</strain>
    </source>
</reference>
<evidence type="ECO:0000313" key="2">
    <source>
        <dbReference type="Proteomes" id="UP001596266"/>
    </source>
</evidence>
<organism evidence="1 2">
    <name type="scientific">Luteococcus sanguinis</name>
    <dbReference type="NCBI Taxonomy" id="174038"/>
    <lineage>
        <taxon>Bacteria</taxon>
        <taxon>Bacillati</taxon>
        <taxon>Actinomycetota</taxon>
        <taxon>Actinomycetes</taxon>
        <taxon>Propionibacteriales</taxon>
        <taxon>Propionibacteriaceae</taxon>
        <taxon>Luteococcus</taxon>
    </lineage>
</organism>
<dbReference type="EMBL" id="JBHSUA010000009">
    <property type="protein sequence ID" value="MFC6396341.1"/>
    <property type="molecule type" value="Genomic_DNA"/>
</dbReference>
<accession>A0ABW1X3A0</accession>
<dbReference type="RefSeq" id="WP_343885022.1">
    <property type="nucleotide sequence ID" value="NZ_BAAAKI010000004.1"/>
</dbReference>
<gene>
    <name evidence="1" type="ORF">ACFP57_04980</name>
</gene>
<evidence type="ECO:0000313" key="1">
    <source>
        <dbReference type="EMBL" id="MFC6396341.1"/>
    </source>
</evidence>
<name>A0ABW1X3A0_9ACTN</name>
<protein>
    <submittedName>
        <fullName evidence="1">YbdD/YjiX family protein</fullName>
    </submittedName>
</protein>
<dbReference type="Pfam" id="PF04328">
    <property type="entry name" value="Sel_put"/>
    <property type="match status" value="1"/>
</dbReference>
<sequence length="68" mass="8133">MGELTGVAMRERWRSVVRFSRGVLGADKYERYLQWHQTTSQPGEPMDVKQFWRHEMNRLEFNPGSRCC</sequence>